<reference evidence="9 10" key="1">
    <citation type="submission" date="2018-05" db="EMBL/GenBank/DDBJ databases">
        <title>Genomic analysis of Gracilibacillus dipsosauri DD1 reveals novel features of a salt-tolerant amylase.</title>
        <authorList>
            <person name="Deutch C.E."/>
            <person name="Yang S."/>
        </authorList>
    </citation>
    <scope>NUCLEOTIDE SEQUENCE [LARGE SCALE GENOMIC DNA]</scope>
    <source>
        <strain evidence="9 10">DD1</strain>
    </source>
</reference>
<dbReference type="AlphaFoldDB" id="A0A317L0X1"/>
<dbReference type="PROSITE" id="PS00868">
    <property type="entry name" value="CYS_MET_METAB_PP"/>
    <property type="match status" value="1"/>
</dbReference>
<dbReference type="InterPro" id="IPR036291">
    <property type="entry name" value="NAD(P)-bd_dom_sf"/>
</dbReference>
<dbReference type="SUPFAM" id="SSF53383">
    <property type="entry name" value="PLP-dependent transferases"/>
    <property type="match status" value="1"/>
</dbReference>
<dbReference type="GO" id="GO:0019346">
    <property type="term" value="P:transsulfuration"/>
    <property type="evidence" value="ECO:0007669"/>
    <property type="project" value="InterPro"/>
</dbReference>
<dbReference type="InterPro" id="IPR054542">
    <property type="entry name" value="Cys_met_metab_PP"/>
</dbReference>
<keyword evidence="3" id="KW-0808">Transferase</keyword>
<organism evidence="9 10">
    <name type="scientific">Gracilibacillus dipsosauri</name>
    <dbReference type="NCBI Taxonomy" id="178340"/>
    <lineage>
        <taxon>Bacteria</taxon>
        <taxon>Bacillati</taxon>
        <taxon>Bacillota</taxon>
        <taxon>Bacilli</taxon>
        <taxon>Bacillales</taxon>
        <taxon>Bacillaceae</taxon>
        <taxon>Gracilibacillus</taxon>
    </lineage>
</organism>
<dbReference type="FunFam" id="3.90.1150.10:FF:000033">
    <property type="entry name" value="Cystathionine gamma-synthase"/>
    <property type="match status" value="1"/>
</dbReference>
<evidence type="ECO:0000256" key="7">
    <source>
        <dbReference type="RuleBase" id="RU362118"/>
    </source>
</evidence>
<evidence type="ECO:0000313" key="9">
    <source>
        <dbReference type="EMBL" id="PWU69253.1"/>
    </source>
</evidence>
<dbReference type="InterPro" id="IPR015422">
    <property type="entry name" value="PyrdxlP-dep_Trfase_small"/>
</dbReference>
<keyword evidence="4 7" id="KW-0663">Pyridoxal phosphate</keyword>
<dbReference type="SMART" id="SM00881">
    <property type="entry name" value="CoA_binding"/>
    <property type="match status" value="1"/>
</dbReference>
<evidence type="ECO:0000256" key="4">
    <source>
        <dbReference type="ARBA" id="ARBA00022898"/>
    </source>
</evidence>
<evidence type="ECO:0000256" key="6">
    <source>
        <dbReference type="ARBA" id="ARBA00071157"/>
    </source>
</evidence>
<evidence type="ECO:0000313" key="10">
    <source>
        <dbReference type="Proteomes" id="UP000245624"/>
    </source>
</evidence>
<dbReference type="EMBL" id="QGTD01000005">
    <property type="protein sequence ID" value="PWU69253.1"/>
    <property type="molecule type" value="Genomic_DNA"/>
</dbReference>
<keyword evidence="10" id="KW-1185">Reference proteome</keyword>
<dbReference type="SUPFAM" id="SSF51735">
    <property type="entry name" value="NAD(P)-binding Rossmann-fold domains"/>
    <property type="match status" value="1"/>
</dbReference>
<dbReference type="Gene3D" id="3.40.640.10">
    <property type="entry name" value="Type I PLP-dependent aspartate aminotransferase-like (Major domain)"/>
    <property type="match status" value="1"/>
</dbReference>
<dbReference type="GO" id="GO:0071269">
    <property type="term" value="P:L-homocysteine biosynthetic process"/>
    <property type="evidence" value="ECO:0007669"/>
    <property type="project" value="TreeGrafter"/>
</dbReference>
<dbReference type="InterPro" id="IPR015421">
    <property type="entry name" value="PyrdxlP-dep_Trfase_major"/>
</dbReference>
<dbReference type="Proteomes" id="UP000245624">
    <property type="component" value="Unassembled WGS sequence"/>
</dbReference>
<dbReference type="NCBIfam" id="TIGR01326">
    <property type="entry name" value="OAH_OAS_sulfhy"/>
    <property type="match status" value="1"/>
</dbReference>
<accession>A0A317L0X1</accession>
<evidence type="ECO:0000256" key="5">
    <source>
        <dbReference type="ARBA" id="ARBA00060995"/>
    </source>
</evidence>
<evidence type="ECO:0000256" key="2">
    <source>
        <dbReference type="ARBA" id="ARBA00011881"/>
    </source>
</evidence>
<feature type="domain" description="CoA-binding" evidence="8">
    <location>
        <begin position="466"/>
        <end position="558"/>
    </location>
</feature>
<dbReference type="GO" id="GO:0006535">
    <property type="term" value="P:cysteine biosynthetic process from serine"/>
    <property type="evidence" value="ECO:0007669"/>
    <property type="project" value="TreeGrafter"/>
</dbReference>
<comment type="caution">
    <text evidence="9">The sequence shown here is derived from an EMBL/GenBank/DDBJ whole genome shotgun (WGS) entry which is preliminary data.</text>
</comment>
<dbReference type="PANTHER" id="PTHR43797">
    <property type="entry name" value="HOMOCYSTEINE/CYSTEINE SYNTHASE"/>
    <property type="match status" value="1"/>
</dbReference>
<dbReference type="GO" id="GO:0030170">
    <property type="term" value="F:pyridoxal phosphate binding"/>
    <property type="evidence" value="ECO:0007669"/>
    <property type="project" value="InterPro"/>
</dbReference>
<evidence type="ECO:0000256" key="3">
    <source>
        <dbReference type="ARBA" id="ARBA00022679"/>
    </source>
</evidence>
<dbReference type="InterPro" id="IPR006235">
    <property type="entry name" value="OAc-hSer/O-AcSer_sulfhydrylase"/>
</dbReference>
<gene>
    <name evidence="9" type="ORF">DLJ74_04505</name>
</gene>
<dbReference type="GO" id="GO:0004124">
    <property type="term" value="F:cysteine synthase activity"/>
    <property type="evidence" value="ECO:0007669"/>
    <property type="project" value="TreeGrafter"/>
</dbReference>
<dbReference type="RefSeq" id="WP_109983524.1">
    <property type="nucleotide sequence ID" value="NZ_QGTD01000005.1"/>
</dbReference>
<dbReference type="Gene3D" id="3.40.50.720">
    <property type="entry name" value="NAD(P)-binding Rossmann-like Domain"/>
    <property type="match status" value="1"/>
</dbReference>
<name>A0A317L0X1_9BACI</name>
<dbReference type="GO" id="GO:0003961">
    <property type="term" value="F:O-acetylhomoserine aminocarboxypropyltransferase activity"/>
    <property type="evidence" value="ECO:0007669"/>
    <property type="project" value="TreeGrafter"/>
</dbReference>
<dbReference type="InterPro" id="IPR000277">
    <property type="entry name" value="Cys/Met-Metab_PyrdxlP-dep_enz"/>
</dbReference>
<dbReference type="Gene3D" id="3.90.1150.10">
    <property type="entry name" value="Aspartate Aminotransferase, domain 1"/>
    <property type="match status" value="1"/>
</dbReference>
<dbReference type="InterPro" id="IPR003781">
    <property type="entry name" value="CoA-bd"/>
</dbReference>
<dbReference type="Pfam" id="PF01053">
    <property type="entry name" value="Cys_Met_Meta_PP"/>
    <property type="match status" value="1"/>
</dbReference>
<proteinExistence type="inferred from homology"/>
<dbReference type="CDD" id="cd00614">
    <property type="entry name" value="CGS_like"/>
    <property type="match status" value="1"/>
</dbReference>
<dbReference type="OrthoDB" id="9803887at2"/>
<sequence>MTAFKNSTYDAETLNLHGGQAPDPTTGSRAVPIYQSTSFVFHDTEHAERLFALDEPGNIYSRIGNPTVDVFEKRLALLEDGVAAVATASGMSAITLSILNLASAGDEIVAGVNLYGGTYNLFAVTLPRYGINVKFVDPTDPENFRQAINENTKAVYGEIIGNPGLQVLDVEKVSEIAHEAGVPLIVDNTFATPYGCKPITLGADIVVHSATKWIGGHGTSIGGIIVDGGRFNWNSEKYPQFTEPDPSYNGIRYAIDFGTLAFITKVRVQLLRDFGAALSPFNAFQLLQGLETLHLRVERHNRNAQELAEYLEEHEAVEWIRYPGLESHPSHALAKRILNNGFGSIIVFGIKGGRDAGRDLINNVSLWSHVANVGDARSLIIHPASTTHQQLSKEQLEETGVTEELVRLSVGIESIRDIQNDLDQALAKATGIGADEAKQIVVNDEGVIKWALNSPYERVIENGEEVTRQKTLAIVGLSGKEARPSYRLARKMQRLGYKIIPVNPRETEILGEKAYPDLKSVPVPIDIVQVFRSPDAAVEVAKEAVEVKPKVFWLQEGVVSPKAEEVAREAGLQVVHNRCTYKEAQRLRGTISTYACEI</sequence>
<protein>
    <recommendedName>
        <fullName evidence="6">O-succinylhomoserine sulfhydrylase</fullName>
    </recommendedName>
</protein>
<dbReference type="Pfam" id="PF13380">
    <property type="entry name" value="CoA_binding_2"/>
    <property type="match status" value="1"/>
</dbReference>
<dbReference type="GO" id="GO:0005737">
    <property type="term" value="C:cytoplasm"/>
    <property type="evidence" value="ECO:0007669"/>
    <property type="project" value="TreeGrafter"/>
</dbReference>
<comment type="subunit">
    <text evidence="2">Homotetramer.</text>
</comment>
<dbReference type="InterPro" id="IPR015424">
    <property type="entry name" value="PyrdxlP-dep_Trfase"/>
</dbReference>
<evidence type="ECO:0000259" key="8">
    <source>
        <dbReference type="SMART" id="SM00881"/>
    </source>
</evidence>
<evidence type="ECO:0000256" key="1">
    <source>
        <dbReference type="ARBA" id="ARBA00001933"/>
    </source>
</evidence>
<comment type="cofactor">
    <cofactor evidence="1 7">
        <name>pyridoxal 5'-phosphate</name>
        <dbReference type="ChEBI" id="CHEBI:597326"/>
    </cofactor>
</comment>
<dbReference type="FunFam" id="3.40.640.10:FF:000035">
    <property type="entry name" value="O-succinylhomoserine sulfhydrylase"/>
    <property type="match status" value="1"/>
</dbReference>
<dbReference type="PANTHER" id="PTHR43797:SF2">
    <property type="entry name" value="HOMOCYSTEINE_CYSTEINE SYNTHASE"/>
    <property type="match status" value="1"/>
</dbReference>
<comment type="similarity">
    <text evidence="5">Belongs to the trans-sulfuration enzymes family. MetZ subfamily.</text>
</comment>